<keyword evidence="2" id="KW-1185">Reference proteome</keyword>
<evidence type="ECO:0000313" key="1">
    <source>
        <dbReference type="EMBL" id="KGN46054.1"/>
    </source>
</evidence>
<reference evidence="1 2" key="1">
    <citation type="journal article" date="2009" name="Nat. Genet.">
        <title>The genome of the cucumber, Cucumis sativus L.</title>
        <authorList>
            <person name="Huang S."/>
            <person name="Li R."/>
            <person name="Zhang Z."/>
            <person name="Li L."/>
            <person name="Gu X."/>
            <person name="Fan W."/>
            <person name="Lucas W.J."/>
            <person name="Wang X."/>
            <person name="Xie B."/>
            <person name="Ni P."/>
            <person name="Ren Y."/>
            <person name="Zhu H."/>
            <person name="Li J."/>
            <person name="Lin K."/>
            <person name="Jin W."/>
            <person name="Fei Z."/>
            <person name="Li G."/>
            <person name="Staub J."/>
            <person name="Kilian A."/>
            <person name="van der Vossen E.A."/>
            <person name="Wu Y."/>
            <person name="Guo J."/>
            <person name="He J."/>
            <person name="Jia Z."/>
            <person name="Ren Y."/>
            <person name="Tian G."/>
            <person name="Lu Y."/>
            <person name="Ruan J."/>
            <person name="Qian W."/>
            <person name="Wang M."/>
            <person name="Huang Q."/>
            <person name="Li B."/>
            <person name="Xuan Z."/>
            <person name="Cao J."/>
            <person name="Asan"/>
            <person name="Wu Z."/>
            <person name="Zhang J."/>
            <person name="Cai Q."/>
            <person name="Bai Y."/>
            <person name="Zhao B."/>
            <person name="Han Y."/>
            <person name="Li Y."/>
            <person name="Li X."/>
            <person name="Wang S."/>
            <person name="Shi Q."/>
            <person name="Liu S."/>
            <person name="Cho W.K."/>
            <person name="Kim J.Y."/>
            <person name="Xu Y."/>
            <person name="Heller-Uszynska K."/>
            <person name="Miao H."/>
            <person name="Cheng Z."/>
            <person name="Zhang S."/>
            <person name="Wu J."/>
            <person name="Yang Y."/>
            <person name="Kang H."/>
            <person name="Li M."/>
            <person name="Liang H."/>
            <person name="Ren X."/>
            <person name="Shi Z."/>
            <person name="Wen M."/>
            <person name="Jian M."/>
            <person name="Yang H."/>
            <person name="Zhang G."/>
            <person name="Yang Z."/>
            <person name="Chen R."/>
            <person name="Liu S."/>
            <person name="Li J."/>
            <person name="Ma L."/>
            <person name="Liu H."/>
            <person name="Zhou Y."/>
            <person name="Zhao J."/>
            <person name="Fang X."/>
            <person name="Li G."/>
            <person name="Fang L."/>
            <person name="Li Y."/>
            <person name="Liu D."/>
            <person name="Zheng H."/>
            <person name="Zhang Y."/>
            <person name="Qin N."/>
            <person name="Li Z."/>
            <person name="Yang G."/>
            <person name="Yang S."/>
            <person name="Bolund L."/>
            <person name="Kristiansen K."/>
            <person name="Zheng H."/>
            <person name="Li S."/>
            <person name="Zhang X."/>
            <person name="Yang H."/>
            <person name="Wang J."/>
            <person name="Sun R."/>
            <person name="Zhang B."/>
            <person name="Jiang S."/>
            <person name="Wang J."/>
            <person name="Du Y."/>
            <person name="Li S."/>
        </authorList>
    </citation>
    <scope>NUCLEOTIDE SEQUENCE [LARGE SCALE GENOMIC DNA]</scope>
    <source>
        <strain evidence="2">cv. 9930</strain>
    </source>
</reference>
<protein>
    <submittedName>
        <fullName evidence="1">Uncharacterized protein</fullName>
    </submittedName>
</protein>
<name>A0A0A0KB48_CUCSA</name>
<gene>
    <name evidence="1" type="ORF">Csa_6G046320</name>
</gene>
<proteinExistence type="predicted"/>
<accession>A0A0A0KB48</accession>
<organism evidence="1 2">
    <name type="scientific">Cucumis sativus</name>
    <name type="common">Cucumber</name>
    <dbReference type="NCBI Taxonomy" id="3659"/>
    <lineage>
        <taxon>Eukaryota</taxon>
        <taxon>Viridiplantae</taxon>
        <taxon>Streptophyta</taxon>
        <taxon>Embryophyta</taxon>
        <taxon>Tracheophyta</taxon>
        <taxon>Spermatophyta</taxon>
        <taxon>Magnoliopsida</taxon>
        <taxon>eudicotyledons</taxon>
        <taxon>Gunneridae</taxon>
        <taxon>Pentapetalae</taxon>
        <taxon>rosids</taxon>
        <taxon>fabids</taxon>
        <taxon>Cucurbitales</taxon>
        <taxon>Cucurbitaceae</taxon>
        <taxon>Benincaseae</taxon>
        <taxon>Cucumis</taxon>
    </lineage>
</organism>
<dbReference type="Gramene" id="KGN46054">
    <property type="protein sequence ID" value="KGN46054"/>
    <property type="gene ID" value="Csa_6G046320"/>
</dbReference>
<dbReference type="EMBL" id="CM002927">
    <property type="protein sequence ID" value="KGN46054.1"/>
    <property type="molecule type" value="Genomic_DNA"/>
</dbReference>
<dbReference type="AlphaFoldDB" id="A0A0A0KB48"/>
<reference evidence="1 2" key="4">
    <citation type="journal article" date="2011" name="BMC Genomics">
        <title>RNA-Seq improves annotation of protein-coding genes in the cucumber genome.</title>
        <authorList>
            <person name="Li Z."/>
            <person name="Zhang Z."/>
            <person name="Yan P."/>
            <person name="Huang S."/>
            <person name="Fei Z."/>
            <person name="Lin K."/>
        </authorList>
    </citation>
    <scope>NUCLEOTIDE SEQUENCE [LARGE SCALE GENOMIC DNA]</scope>
    <source>
        <strain evidence="2">cv. 9930</strain>
    </source>
</reference>
<reference evidence="1 2" key="2">
    <citation type="journal article" date="2009" name="PLoS ONE">
        <title>An integrated genetic and cytogenetic map of the cucumber genome.</title>
        <authorList>
            <person name="Ren Y."/>
            <person name="Zhang Z."/>
            <person name="Liu J."/>
            <person name="Staub J.E."/>
            <person name="Han Y."/>
            <person name="Cheng Z."/>
            <person name="Li X."/>
            <person name="Lu J."/>
            <person name="Miao H."/>
            <person name="Kang H."/>
            <person name="Xie B."/>
            <person name="Gu X."/>
            <person name="Wang X."/>
            <person name="Du Y."/>
            <person name="Jin W."/>
            <person name="Huang S."/>
        </authorList>
    </citation>
    <scope>NUCLEOTIDE SEQUENCE [LARGE SCALE GENOMIC DNA]</scope>
    <source>
        <strain evidence="2">cv. 9930</strain>
    </source>
</reference>
<dbReference type="Proteomes" id="UP000029981">
    <property type="component" value="Chromosome 6"/>
</dbReference>
<reference evidence="1 2" key="3">
    <citation type="journal article" date="2010" name="BMC Genomics">
        <title>Transcriptome sequencing and comparative analysis of cucumber flowers with different sex types.</title>
        <authorList>
            <person name="Guo S."/>
            <person name="Zheng Y."/>
            <person name="Joung J.G."/>
            <person name="Liu S."/>
            <person name="Zhang Z."/>
            <person name="Crasta O.R."/>
            <person name="Sobral B.W."/>
            <person name="Xu Y."/>
            <person name="Huang S."/>
            <person name="Fei Z."/>
        </authorList>
    </citation>
    <scope>NUCLEOTIDE SEQUENCE [LARGE SCALE GENOMIC DNA]</scope>
    <source>
        <strain evidence="2">cv. 9930</strain>
    </source>
</reference>
<sequence length="73" mass="8203">MIMEIAANSSSLLSRWSESLARLSLVIVHSQQFQPSSIGCKMPLGSTPFSAMIDSSFTAVCCYWMVFQRFLYN</sequence>
<evidence type="ECO:0000313" key="2">
    <source>
        <dbReference type="Proteomes" id="UP000029981"/>
    </source>
</evidence>